<dbReference type="EMBL" id="LJAM02000411">
    <property type="protein sequence ID" value="RAP70242.1"/>
    <property type="molecule type" value="Genomic_DNA"/>
</dbReference>
<sequence length="33" mass="3569">MSVFNAVSSRKNNLEADYNDLLACIFGNGANYG</sequence>
<gene>
    <name evidence="2" type="ORF">ACZ87_02957</name>
    <name evidence="1" type="ORF">ACZ87_03790</name>
</gene>
<evidence type="ECO:0000313" key="3">
    <source>
        <dbReference type="Proteomes" id="UP000244334"/>
    </source>
</evidence>
<organism evidence="1 3">
    <name type="scientific">Candidatus Erwinia dacicola</name>
    <dbReference type="NCBI Taxonomy" id="252393"/>
    <lineage>
        <taxon>Bacteria</taxon>
        <taxon>Pseudomonadati</taxon>
        <taxon>Pseudomonadota</taxon>
        <taxon>Gammaproteobacteria</taxon>
        <taxon>Enterobacterales</taxon>
        <taxon>Erwiniaceae</taxon>
        <taxon>Erwinia</taxon>
    </lineage>
</organism>
<protein>
    <submittedName>
        <fullName evidence="1">Transposase domain protein</fullName>
    </submittedName>
</protein>
<dbReference type="Proteomes" id="UP000244334">
    <property type="component" value="Unassembled WGS sequence"/>
</dbReference>
<accession>A0A328TK99</accession>
<dbReference type="EMBL" id="LJAM02000783">
    <property type="protein sequence ID" value="RAP69425.1"/>
    <property type="molecule type" value="Genomic_DNA"/>
</dbReference>
<reference evidence="1 3" key="1">
    <citation type="submission" date="2018-04" db="EMBL/GenBank/DDBJ databases">
        <title>Genomes of the Obligate Erwinia dacicola and Facultative Enterobacter sp. OLF Endosymbionts of the Olive Fruit fly, Bactrocera oleae.</title>
        <authorList>
            <person name="Estes A.M."/>
            <person name="Hearn D.J."/>
            <person name="Agarwal S."/>
            <person name="Pierson E.A."/>
            <person name="Dunning-Hotopp J.C."/>
        </authorList>
    </citation>
    <scope>NUCLEOTIDE SEQUENCE [LARGE SCALE GENOMIC DNA]</scope>
    <source>
        <strain evidence="1 3">Oroville</strain>
    </source>
</reference>
<comment type="caution">
    <text evidence="1">The sequence shown here is derived from an EMBL/GenBank/DDBJ whole genome shotgun (WGS) entry which is preliminary data.</text>
</comment>
<dbReference type="AlphaFoldDB" id="A0A328TK99"/>
<proteinExistence type="predicted"/>
<keyword evidence="3" id="KW-1185">Reference proteome</keyword>
<feature type="non-terminal residue" evidence="1">
    <location>
        <position position="33"/>
    </location>
</feature>
<evidence type="ECO:0000313" key="1">
    <source>
        <dbReference type="EMBL" id="RAP69425.1"/>
    </source>
</evidence>
<evidence type="ECO:0000313" key="2">
    <source>
        <dbReference type="EMBL" id="RAP70242.1"/>
    </source>
</evidence>
<name>A0A328TK99_9GAMM</name>